<dbReference type="AlphaFoldDB" id="A0A0V0Z3D6"/>
<feature type="non-terminal residue" evidence="2">
    <location>
        <position position="1"/>
    </location>
</feature>
<dbReference type="InParanoid" id="A0A0V0Z3D6"/>
<accession>A0A0V0Z3D6</accession>
<dbReference type="Proteomes" id="UP000054776">
    <property type="component" value="Unassembled WGS sequence"/>
</dbReference>
<evidence type="ECO:0000313" key="3">
    <source>
        <dbReference type="Proteomes" id="UP000054776"/>
    </source>
</evidence>
<name>A0A0V0Z3D6_TRISP</name>
<proteinExistence type="predicted"/>
<reference evidence="2 3" key="1">
    <citation type="submission" date="2015-01" db="EMBL/GenBank/DDBJ databases">
        <title>Evolution of Trichinella species and genotypes.</title>
        <authorList>
            <person name="Korhonen P.K."/>
            <person name="Edoardo P."/>
            <person name="Giuseppe L.R."/>
            <person name="Gasser R.B."/>
        </authorList>
    </citation>
    <scope>NUCLEOTIDE SEQUENCE [LARGE SCALE GENOMIC DNA]</scope>
    <source>
        <strain evidence="2">ISS3</strain>
    </source>
</reference>
<keyword evidence="3" id="KW-1185">Reference proteome</keyword>
<evidence type="ECO:0000313" key="2">
    <source>
        <dbReference type="EMBL" id="KRY07047.1"/>
    </source>
</evidence>
<gene>
    <name evidence="1" type="ORF">T01_11581</name>
    <name evidence="2" type="ORF">T01_12850</name>
</gene>
<comment type="caution">
    <text evidence="2">The sequence shown here is derived from an EMBL/GenBank/DDBJ whole genome shotgun (WGS) entry which is preliminary data.</text>
</comment>
<evidence type="ECO:0000313" key="1">
    <source>
        <dbReference type="EMBL" id="KRY06954.1"/>
    </source>
</evidence>
<protein>
    <submittedName>
        <fullName evidence="2">Uncharacterized protein</fullName>
    </submittedName>
</protein>
<organism evidence="2 3">
    <name type="scientific">Trichinella spiralis</name>
    <name type="common">Trichina worm</name>
    <dbReference type="NCBI Taxonomy" id="6334"/>
    <lineage>
        <taxon>Eukaryota</taxon>
        <taxon>Metazoa</taxon>
        <taxon>Ecdysozoa</taxon>
        <taxon>Nematoda</taxon>
        <taxon>Enoplea</taxon>
        <taxon>Dorylaimia</taxon>
        <taxon>Trichinellida</taxon>
        <taxon>Trichinellidae</taxon>
        <taxon>Trichinella</taxon>
    </lineage>
</organism>
<dbReference type="EMBL" id="JYDH01002889">
    <property type="protein sequence ID" value="KRY07047.1"/>
    <property type="molecule type" value="Genomic_DNA"/>
</dbReference>
<dbReference type="EMBL" id="JYDH01002922">
    <property type="protein sequence ID" value="KRY06954.1"/>
    <property type="molecule type" value="Genomic_DNA"/>
</dbReference>
<sequence length="58" mass="6180">LEKGEATLKKVKKWCKTRKAAAGPAAVVSSQVNNPKVNAVFGINLEECVTTGETDSFD</sequence>